<organism evidence="3 4">
    <name type="scientific">Hyphopichia burtonii NRRL Y-1933</name>
    <dbReference type="NCBI Taxonomy" id="984485"/>
    <lineage>
        <taxon>Eukaryota</taxon>
        <taxon>Fungi</taxon>
        <taxon>Dikarya</taxon>
        <taxon>Ascomycota</taxon>
        <taxon>Saccharomycotina</taxon>
        <taxon>Pichiomycetes</taxon>
        <taxon>Debaryomycetaceae</taxon>
        <taxon>Hyphopichia</taxon>
    </lineage>
</organism>
<feature type="transmembrane region" description="Helical" evidence="2">
    <location>
        <begin position="210"/>
        <end position="243"/>
    </location>
</feature>
<keyword evidence="4" id="KW-1185">Reference proteome</keyword>
<evidence type="ECO:0000313" key="4">
    <source>
        <dbReference type="Proteomes" id="UP000095085"/>
    </source>
</evidence>
<gene>
    <name evidence="3" type="ORF">HYPBUDRAFT_103559</name>
</gene>
<feature type="non-terminal residue" evidence="3">
    <location>
        <position position="432"/>
    </location>
</feature>
<dbReference type="GeneID" id="30992826"/>
<evidence type="ECO:0008006" key="5">
    <source>
        <dbReference type="Google" id="ProtNLM"/>
    </source>
</evidence>
<protein>
    <recommendedName>
        <fullName evidence="5">Vacuolar membrane protein</fullName>
    </recommendedName>
</protein>
<dbReference type="InterPro" id="IPR031606">
    <property type="entry name" value="Kch1/2"/>
</dbReference>
<dbReference type="Proteomes" id="UP000095085">
    <property type="component" value="Unassembled WGS sequence"/>
</dbReference>
<dbReference type="Pfam" id="PF16944">
    <property type="entry name" value="KCH"/>
    <property type="match status" value="1"/>
</dbReference>
<accession>A0A1E4RQU6</accession>
<evidence type="ECO:0000256" key="1">
    <source>
        <dbReference type="SAM" id="MobiDB-lite"/>
    </source>
</evidence>
<feature type="transmembrane region" description="Helical" evidence="2">
    <location>
        <begin position="50"/>
        <end position="73"/>
    </location>
</feature>
<reference evidence="4" key="1">
    <citation type="submission" date="2016-05" db="EMBL/GenBank/DDBJ databases">
        <title>Comparative genomics of biotechnologically important yeasts.</title>
        <authorList>
            <consortium name="DOE Joint Genome Institute"/>
            <person name="Riley R."/>
            <person name="Haridas S."/>
            <person name="Wolfe K.H."/>
            <person name="Lopes M.R."/>
            <person name="Hittinger C.T."/>
            <person name="Goker M."/>
            <person name="Salamov A."/>
            <person name="Wisecaver J."/>
            <person name="Long T.M."/>
            <person name="Aerts A.L."/>
            <person name="Barry K."/>
            <person name="Choi C."/>
            <person name="Clum A."/>
            <person name="Coughlan A.Y."/>
            <person name="Deshpande S."/>
            <person name="Douglass A.P."/>
            <person name="Hanson S.J."/>
            <person name="Klenk H.-P."/>
            <person name="Labutti K."/>
            <person name="Lapidus A."/>
            <person name="Lindquist E."/>
            <person name="Lipzen A."/>
            <person name="Meier-Kolthoff J.P."/>
            <person name="Ohm R.A."/>
            <person name="Otillar R.P."/>
            <person name="Pangilinan J."/>
            <person name="Peng Y."/>
            <person name="Rokas A."/>
            <person name="Rosa C.A."/>
            <person name="Scheuner C."/>
            <person name="Sibirny A.A."/>
            <person name="Slot J.C."/>
            <person name="Stielow J.B."/>
            <person name="Sun H."/>
            <person name="Kurtzman C.P."/>
            <person name="Blackwell M."/>
            <person name="Grigoriev I.V."/>
            <person name="Jeffries T.W."/>
        </authorList>
    </citation>
    <scope>NUCLEOTIDE SEQUENCE [LARGE SCALE GENOMIC DNA]</scope>
    <source>
        <strain evidence="4">NRRL Y-1933</strain>
    </source>
</reference>
<dbReference type="RefSeq" id="XP_020078694.1">
    <property type="nucleotide sequence ID" value="XM_020218276.1"/>
</dbReference>
<evidence type="ECO:0000256" key="2">
    <source>
        <dbReference type="SAM" id="Phobius"/>
    </source>
</evidence>
<dbReference type="PANTHER" id="PTHR36424">
    <property type="entry name" value="PHEROMONE-REGULATED MEMBRANE PROTEIN 6"/>
    <property type="match status" value="1"/>
</dbReference>
<keyword evidence="2" id="KW-0812">Transmembrane</keyword>
<feature type="transmembrane region" description="Helical" evidence="2">
    <location>
        <begin position="85"/>
        <end position="109"/>
    </location>
</feature>
<feature type="region of interest" description="Disordered" evidence="1">
    <location>
        <begin position="379"/>
        <end position="432"/>
    </location>
</feature>
<dbReference type="STRING" id="984485.A0A1E4RQU6"/>
<dbReference type="PANTHER" id="PTHR36424:SF1">
    <property type="entry name" value="LOW AFFINITY K(+) TRANSPORTER 1-RELATED"/>
    <property type="match status" value="1"/>
</dbReference>
<feature type="compositionally biased region" description="Polar residues" evidence="1">
    <location>
        <begin position="382"/>
        <end position="403"/>
    </location>
</feature>
<dbReference type="OrthoDB" id="2128042at2759"/>
<sequence length="432" mass="50080">MSAFAEPSNYFNANNQINKYHLDHSTFDLMDVDRFHNTDGKTVFSYVMTWILMILSWVLLGVDMYTCLTILVFHKWSNDSYKPYAYSVAKWIFTGCIIFEFCLLLYHWIWAIHTYRTRNIALAYVNKICRLMYVVRSYNYHCLFHKIEQENFFDWACFLTYHEIDNAPQILLADTPRQVINILTLRYYATNGETSNDIVSNIKDIADTNIILSIVLSFMLLSVAIWSIFFFKFVFGMLLYIPVKAKLRNKKFKSLKKYCCTVVNDNVRTLVFTNHKPKNELLEKGILDLKDINANPLLSSSTTNLSTYNPDQNKSSVDGFPYRGIPHSGSSSSLVPKNYLDDNQSYRYNDNKKLYNIAKNGSSVRNPSYESLPLDNLKSRNIPYSSSNLRNVYSNPNNSSHSLKNPFDDFNKSLENLTQPPKAQTTTRKAPP</sequence>
<dbReference type="GO" id="GO:0005886">
    <property type="term" value="C:plasma membrane"/>
    <property type="evidence" value="ECO:0007669"/>
    <property type="project" value="InterPro"/>
</dbReference>
<dbReference type="GO" id="GO:0015079">
    <property type="term" value="F:potassium ion transmembrane transporter activity"/>
    <property type="evidence" value="ECO:0007669"/>
    <property type="project" value="InterPro"/>
</dbReference>
<proteinExistence type="predicted"/>
<dbReference type="EMBL" id="KV454538">
    <property type="protein sequence ID" value="ODV69627.1"/>
    <property type="molecule type" value="Genomic_DNA"/>
</dbReference>
<feature type="region of interest" description="Disordered" evidence="1">
    <location>
        <begin position="303"/>
        <end position="322"/>
    </location>
</feature>
<name>A0A1E4RQU6_9ASCO</name>
<dbReference type="AlphaFoldDB" id="A0A1E4RQU6"/>
<keyword evidence="2" id="KW-0472">Membrane</keyword>
<keyword evidence="2" id="KW-1133">Transmembrane helix</keyword>
<feature type="compositionally biased region" description="Polar residues" evidence="1">
    <location>
        <begin position="413"/>
        <end position="432"/>
    </location>
</feature>
<evidence type="ECO:0000313" key="3">
    <source>
        <dbReference type="EMBL" id="ODV69627.1"/>
    </source>
</evidence>